<evidence type="ECO:0000256" key="6">
    <source>
        <dbReference type="ARBA" id="ARBA00022660"/>
    </source>
</evidence>
<feature type="transmembrane region" description="Helical" evidence="17">
    <location>
        <begin position="557"/>
        <end position="575"/>
    </location>
</feature>
<keyword evidence="11 17" id="KW-1133">Transmembrane helix</keyword>
<evidence type="ECO:0000256" key="11">
    <source>
        <dbReference type="ARBA" id="ARBA00022989"/>
    </source>
</evidence>
<name>A0A8A6KNV4_9EUCA</name>
<evidence type="ECO:0000259" key="19">
    <source>
        <dbReference type="Pfam" id="PF00662"/>
    </source>
</evidence>
<evidence type="ECO:0000313" key="21">
    <source>
        <dbReference type="EMBL" id="QTI83235.1"/>
    </source>
</evidence>
<comment type="function">
    <text evidence="17">Core subunit of the mitochondrial membrane respiratory chain NADH dehydrogenase (Complex I) which catalyzes electron transfer from NADH through the respiratory chain, using ubiquinone as an electron acceptor. Essential for the catalytic activity and assembly of complex I.</text>
</comment>
<evidence type="ECO:0000256" key="8">
    <source>
        <dbReference type="ARBA" id="ARBA00022792"/>
    </source>
</evidence>
<evidence type="ECO:0000256" key="17">
    <source>
        <dbReference type="RuleBase" id="RU003404"/>
    </source>
</evidence>
<comment type="similarity">
    <text evidence="17">Belongs to the complex I subunit 5 family.</text>
</comment>
<dbReference type="EC" id="7.1.1.2" evidence="3 17"/>
<geneLocation type="mitochondrion" evidence="21"/>
<reference evidence="21" key="1">
    <citation type="submission" date="2021-01" db="EMBL/GenBank/DDBJ databases">
        <authorList>
            <person name="Yuan C."/>
        </authorList>
    </citation>
    <scope>NUCLEOTIDE SEQUENCE</scope>
</reference>
<evidence type="ECO:0000256" key="1">
    <source>
        <dbReference type="ARBA" id="ARBA00003257"/>
    </source>
</evidence>
<evidence type="ECO:0000256" key="10">
    <source>
        <dbReference type="ARBA" id="ARBA00022982"/>
    </source>
</evidence>
<keyword evidence="15 17" id="KW-0472">Membrane</keyword>
<keyword evidence="8" id="KW-0999">Mitochondrion inner membrane</keyword>
<feature type="domain" description="NADH:quinone oxidoreductase/Mrp antiporter transmembrane" evidence="18">
    <location>
        <begin position="108"/>
        <end position="389"/>
    </location>
</feature>
<protein>
    <recommendedName>
        <fullName evidence="4 17">NADH-ubiquinone oxidoreductase chain 5</fullName>
        <ecNumber evidence="3 17">7.1.1.2</ecNumber>
    </recommendedName>
</protein>
<keyword evidence="5 17" id="KW-0813">Transport</keyword>
<keyword evidence="10" id="KW-0249">Electron transport</keyword>
<feature type="transmembrane region" description="Helical" evidence="17">
    <location>
        <begin position="12"/>
        <end position="38"/>
    </location>
</feature>
<dbReference type="Pfam" id="PF00361">
    <property type="entry name" value="Proton_antipo_M"/>
    <property type="match status" value="1"/>
</dbReference>
<dbReference type="GO" id="GO:0008137">
    <property type="term" value="F:NADH dehydrogenase (ubiquinone) activity"/>
    <property type="evidence" value="ECO:0007669"/>
    <property type="project" value="UniProtKB-EC"/>
</dbReference>
<feature type="domain" description="NADH dehydrogenase subunit 5 C-terminal" evidence="20">
    <location>
        <begin position="394"/>
        <end position="573"/>
    </location>
</feature>
<sequence>MLWNIKMNLSSLVFLLLISMVSLLSALKMLMSGVSYYIEWEIMTLNSCSLEMTFILDWMSMMFLSFVSFISAMVLFYSGGYMSGDNNIDRFMYLVLGFVASMGALIISPNIVSILLGWDGLGLVSYALVIYYQNEKSANAGMLTALSNRVGDVAILLSIALMFELGGFSFLFYVDSTAIAAIGGLAALVVLAGMTKSAQIPFSAWLPAAMAAPTPVSALVHSSTLVTAGVYLLIRFSPALEGTVVQTSLLLLASLTMFMAGLGANFETDLKKIIALSTLSQLGVMMSVLAMGFPSLAFFHLLAHALFKALLFMCAGSIIHSAGDYQDIRVMGGLVGFMPLSVMMINLANLALCGTPFLAGFYSKDLILEVAFSCPLNELCFWLLVLATGLTVCYSFRLVYFTLSGEFNLGGLAGVSDEDKTMTLPMVWLGLGAIFGGACLSWLIFPSPHMICLSFEFKILALAVSLVGGLVGYLLNLTSVTYLLESIKKYYIVIFAGSMWFMPFLSTRGVSNLFLKSGGLYQQVGDSGWSEFYGGQGSYSLFVKSSGYLQVAQDNSVKIYMVVFVMWLVALAAIVI</sequence>
<dbReference type="PANTHER" id="PTHR42829">
    <property type="entry name" value="NADH-UBIQUINONE OXIDOREDUCTASE CHAIN 5"/>
    <property type="match status" value="1"/>
</dbReference>
<feature type="transmembrane region" description="Helical" evidence="17">
    <location>
        <begin position="273"/>
        <end position="293"/>
    </location>
</feature>
<comment type="function">
    <text evidence="1">Core subunit of the mitochondrial membrane respiratory chain NADH dehydrogenase (Complex I) that is believed to belong to the minimal assembly required for catalysis. Complex I functions in the transfer of electrons from NADH to the respiratory chain. The immediate electron acceptor for the enzyme is believed to be ubiquinone.</text>
</comment>
<dbReference type="AlphaFoldDB" id="A0A8A6KNV4"/>
<evidence type="ECO:0000256" key="3">
    <source>
        <dbReference type="ARBA" id="ARBA00012944"/>
    </source>
</evidence>
<keyword evidence="9" id="KW-1278">Translocase</keyword>
<evidence type="ECO:0000256" key="5">
    <source>
        <dbReference type="ARBA" id="ARBA00022448"/>
    </source>
</evidence>
<feature type="transmembrane region" description="Helical" evidence="17">
    <location>
        <begin position="490"/>
        <end position="506"/>
    </location>
</feature>
<keyword evidence="12 17" id="KW-0520">NAD</keyword>
<dbReference type="GO" id="GO:0003954">
    <property type="term" value="F:NADH dehydrogenase activity"/>
    <property type="evidence" value="ECO:0007669"/>
    <property type="project" value="TreeGrafter"/>
</dbReference>
<dbReference type="PRINTS" id="PR01434">
    <property type="entry name" value="NADHDHGNASE5"/>
</dbReference>
<dbReference type="GeneID" id="69241793"/>
<evidence type="ECO:0000256" key="15">
    <source>
        <dbReference type="ARBA" id="ARBA00023136"/>
    </source>
</evidence>
<evidence type="ECO:0000256" key="16">
    <source>
        <dbReference type="ARBA" id="ARBA00049551"/>
    </source>
</evidence>
<evidence type="ECO:0000256" key="4">
    <source>
        <dbReference type="ARBA" id="ARBA00021096"/>
    </source>
</evidence>
<organism evidence="21">
    <name type="scientific">Notostomus gibbosus</name>
    <dbReference type="NCBI Taxonomy" id="727943"/>
    <lineage>
        <taxon>Eukaryota</taxon>
        <taxon>Metazoa</taxon>
        <taxon>Ecdysozoa</taxon>
        <taxon>Arthropoda</taxon>
        <taxon>Crustacea</taxon>
        <taxon>Multicrustacea</taxon>
        <taxon>Malacostraca</taxon>
        <taxon>Eumalacostraca</taxon>
        <taxon>Eucarida</taxon>
        <taxon>Decapoda</taxon>
        <taxon>Pleocyemata</taxon>
        <taxon>Caridea</taxon>
        <taxon>Oplophoroidea</taxon>
        <taxon>Oplophoridae</taxon>
        <taxon>Notostomus</taxon>
    </lineage>
</organism>
<feature type="transmembrane region" description="Helical" evidence="17">
    <location>
        <begin position="58"/>
        <end position="79"/>
    </location>
</feature>
<keyword evidence="14 17" id="KW-0496">Mitochondrion</keyword>
<dbReference type="Pfam" id="PF00662">
    <property type="entry name" value="Proton_antipo_N"/>
    <property type="match status" value="1"/>
</dbReference>
<feature type="domain" description="NADH-Ubiquinone oxidoreductase (complex I) chain 5 N-terminal" evidence="19">
    <location>
        <begin position="43"/>
        <end position="92"/>
    </location>
</feature>
<dbReference type="RefSeq" id="YP_010242195.1">
    <property type="nucleotide sequence ID" value="NC_059935.1"/>
</dbReference>
<feature type="transmembrane region" description="Helical" evidence="17">
    <location>
        <begin position="91"/>
        <end position="108"/>
    </location>
</feature>
<dbReference type="GO" id="GO:0042773">
    <property type="term" value="P:ATP synthesis coupled electron transport"/>
    <property type="evidence" value="ECO:0007669"/>
    <property type="project" value="InterPro"/>
</dbReference>
<keyword evidence="7 17" id="KW-0812">Transmembrane</keyword>
<gene>
    <name evidence="21" type="primary">ND5</name>
</gene>
<feature type="transmembrane region" description="Helical" evidence="17">
    <location>
        <begin position="334"/>
        <end position="361"/>
    </location>
</feature>
<dbReference type="InterPro" id="IPR010934">
    <property type="entry name" value="NADH_DH_su5_C"/>
</dbReference>
<evidence type="ECO:0000256" key="12">
    <source>
        <dbReference type="ARBA" id="ARBA00023027"/>
    </source>
</evidence>
<dbReference type="CTD" id="4540"/>
<feature type="transmembrane region" description="Helical" evidence="17">
    <location>
        <begin position="246"/>
        <end position="266"/>
    </location>
</feature>
<dbReference type="GO" id="GO:0005743">
    <property type="term" value="C:mitochondrial inner membrane"/>
    <property type="evidence" value="ECO:0007669"/>
    <property type="project" value="UniProtKB-SubCell"/>
</dbReference>
<evidence type="ECO:0000256" key="7">
    <source>
        <dbReference type="ARBA" id="ARBA00022692"/>
    </source>
</evidence>
<evidence type="ECO:0000256" key="14">
    <source>
        <dbReference type="ARBA" id="ARBA00023128"/>
    </source>
</evidence>
<dbReference type="PRINTS" id="PR01435">
    <property type="entry name" value="NPOXDRDTASE5"/>
</dbReference>
<comment type="catalytic activity">
    <reaction evidence="16 17">
        <text>a ubiquinone + NADH + 5 H(+)(in) = a ubiquinol + NAD(+) + 4 H(+)(out)</text>
        <dbReference type="Rhea" id="RHEA:29091"/>
        <dbReference type="Rhea" id="RHEA-COMP:9565"/>
        <dbReference type="Rhea" id="RHEA-COMP:9566"/>
        <dbReference type="ChEBI" id="CHEBI:15378"/>
        <dbReference type="ChEBI" id="CHEBI:16389"/>
        <dbReference type="ChEBI" id="CHEBI:17976"/>
        <dbReference type="ChEBI" id="CHEBI:57540"/>
        <dbReference type="ChEBI" id="CHEBI:57945"/>
        <dbReference type="EC" id="7.1.1.2"/>
    </reaction>
</comment>
<feature type="transmembrane region" description="Helical" evidence="17">
    <location>
        <begin position="381"/>
        <end position="403"/>
    </location>
</feature>
<feature type="transmembrane region" description="Helical" evidence="17">
    <location>
        <begin position="424"/>
        <end position="445"/>
    </location>
</feature>
<evidence type="ECO:0000259" key="20">
    <source>
        <dbReference type="Pfam" id="PF06455"/>
    </source>
</evidence>
<accession>A0A8A6KNV4</accession>
<keyword evidence="6" id="KW-0679">Respiratory chain</keyword>
<dbReference type="Pfam" id="PF06455">
    <property type="entry name" value="NADH5_C"/>
    <property type="match status" value="1"/>
</dbReference>
<dbReference type="GO" id="GO:0015990">
    <property type="term" value="P:electron transport coupled proton transport"/>
    <property type="evidence" value="ECO:0007669"/>
    <property type="project" value="TreeGrafter"/>
</dbReference>
<comment type="subcellular location">
    <subcellularLocation>
        <location evidence="2">Mitochondrion inner membrane</location>
        <topology evidence="2">Multi-pass membrane protein</topology>
    </subcellularLocation>
</comment>
<evidence type="ECO:0000256" key="9">
    <source>
        <dbReference type="ARBA" id="ARBA00022967"/>
    </source>
</evidence>
<proteinExistence type="inferred from homology"/>
<keyword evidence="13 17" id="KW-0830">Ubiquinone</keyword>
<feature type="transmembrane region" description="Helical" evidence="17">
    <location>
        <begin position="457"/>
        <end position="478"/>
    </location>
</feature>
<dbReference type="PANTHER" id="PTHR42829:SF2">
    <property type="entry name" value="NADH-UBIQUINONE OXIDOREDUCTASE CHAIN 5"/>
    <property type="match status" value="1"/>
</dbReference>
<evidence type="ECO:0000256" key="13">
    <source>
        <dbReference type="ARBA" id="ARBA00023075"/>
    </source>
</evidence>
<feature type="transmembrane region" description="Helical" evidence="17">
    <location>
        <begin position="299"/>
        <end position="322"/>
    </location>
</feature>
<dbReference type="InterPro" id="IPR003945">
    <property type="entry name" value="NU5C-like"/>
</dbReference>
<evidence type="ECO:0000259" key="18">
    <source>
        <dbReference type="Pfam" id="PF00361"/>
    </source>
</evidence>
<feature type="transmembrane region" description="Helical" evidence="17">
    <location>
        <begin position="216"/>
        <end position="234"/>
    </location>
</feature>
<dbReference type="InterPro" id="IPR001516">
    <property type="entry name" value="Proton_antipo_N"/>
</dbReference>
<evidence type="ECO:0000256" key="2">
    <source>
        <dbReference type="ARBA" id="ARBA00004448"/>
    </source>
</evidence>
<dbReference type="EMBL" id="MW479468">
    <property type="protein sequence ID" value="QTI83235.1"/>
    <property type="molecule type" value="Genomic_DNA"/>
</dbReference>
<dbReference type="InterPro" id="IPR001750">
    <property type="entry name" value="ND/Mrp_TM"/>
</dbReference>
<feature type="transmembrane region" description="Helical" evidence="17">
    <location>
        <begin position="178"/>
        <end position="195"/>
    </location>
</feature>